<protein>
    <submittedName>
        <fullName evidence="3">Uncharacterized protein</fullName>
    </submittedName>
</protein>
<feature type="region of interest" description="Disordered" evidence="1">
    <location>
        <begin position="620"/>
        <end position="644"/>
    </location>
</feature>
<keyword evidence="2" id="KW-0472">Membrane</keyword>
<organism evidence="3 4">
    <name type="scientific">Hypsizygus marmoreus</name>
    <name type="common">White beech mushroom</name>
    <name type="synonym">Agaricus marmoreus</name>
    <dbReference type="NCBI Taxonomy" id="39966"/>
    <lineage>
        <taxon>Eukaryota</taxon>
        <taxon>Fungi</taxon>
        <taxon>Dikarya</taxon>
        <taxon>Basidiomycota</taxon>
        <taxon>Agaricomycotina</taxon>
        <taxon>Agaricomycetes</taxon>
        <taxon>Agaricomycetidae</taxon>
        <taxon>Agaricales</taxon>
        <taxon>Tricholomatineae</taxon>
        <taxon>Lyophyllaceae</taxon>
        <taxon>Hypsizygus</taxon>
    </lineage>
</organism>
<feature type="region of interest" description="Disordered" evidence="1">
    <location>
        <begin position="279"/>
        <end position="313"/>
    </location>
</feature>
<evidence type="ECO:0000313" key="3">
    <source>
        <dbReference type="EMBL" id="RDB15614.1"/>
    </source>
</evidence>
<evidence type="ECO:0000256" key="1">
    <source>
        <dbReference type="SAM" id="MobiDB-lite"/>
    </source>
</evidence>
<comment type="caution">
    <text evidence="3">The sequence shown here is derived from an EMBL/GenBank/DDBJ whole genome shotgun (WGS) entry which is preliminary data.</text>
</comment>
<keyword evidence="2" id="KW-0812">Transmembrane</keyword>
<reference evidence="3" key="1">
    <citation type="submission" date="2018-04" db="EMBL/GenBank/DDBJ databases">
        <title>Whole genome sequencing of Hypsizygus marmoreus.</title>
        <authorList>
            <person name="Choi I.-G."/>
            <person name="Min B."/>
            <person name="Kim J.-G."/>
            <person name="Kim S."/>
            <person name="Oh Y.-L."/>
            <person name="Kong W.-S."/>
            <person name="Park H."/>
            <person name="Jeong J."/>
            <person name="Song E.-S."/>
        </authorList>
    </citation>
    <scope>NUCLEOTIDE SEQUENCE [LARGE SCALE GENOMIC DNA]</scope>
    <source>
        <strain evidence="3">51987-8</strain>
    </source>
</reference>
<dbReference type="Proteomes" id="UP000076154">
    <property type="component" value="Unassembled WGS sequence"/>
</dbReference>
<keyword evidence="4" id="KW-1185">Reference proteome</keyword>
<feature type="transmembrane region" description="Helical" evidence="2">
    <location>
        <begin position="139"/>
        <end position="162"/>
    </location>
</feature>
<name>A0A369J826_HYPMA</name>
<dbReference type="EMBL" id="LUEZ02000149">
    <property type="protein sequence ID" value="RDB15614.1"/>
    <property type="molecule type" value="Genomic_DNA"/>
</dbReference>
<dbReference type="AlphaFoldDB" id="A0A369J826"/>
<gene>
    <name evidence="3" type="ORF">Hypma_004059</name>
</gene>
<keyword evidence="2" id="KW-1133">Transmembrane helix</keyword>
<feature type="compositionally biased region" description="Low complexity" evidence="1">
    <location>
        <begin position="370"/>
        <end position="380"/>
    </location>
</feature>
<feature type="compositionally biased region" description="Polar residues" evidence="1">
    <location>
        <begin position="484"/>
        <end position="495"/>
    </location>
</feature>
<proteinExistence type="predicted"/>
<feature type="compositionally biased region" description="Low complexity" evidence="1">
    <location>
        <begin position="620"/>
        <end position="632"/>
    </location>
</feature>
<feature type="region of interest" description="Disordered" evidence="1">
    <location>
        <begin position="368"/>
        <end position="520"/>
    </location>
</feature>
<evidence type="ECO:0000313" key="4">
    <source>
        <dbReference type="Proteomes" id="UP000076154"/>
    </source>
</evidence>
<dbReference type="InParanoid" id="A0A369J826"/>
<feature type="compositionally biased region" description="Pro residues" evidence="1">
    <location>
        <begin position="416"/>
        <end position="436"/>
    </location>
</feature>
<evidence type="ECO:0000256" key="2">
    <source>
        <dbReference type="SAM" id="Phobius"/>
    </source>
</evidence>
<accession>A0A369J826</accession>
<feature type="region of interest" description="Disordered" evidence="1">
    <location>
        <begin position="333"/>
        <end position="352"/>
    </location>
</feature>
<dbReference type="OrthoDB" id="3062174at2759"/>
<feature type="region of interest" description="Disordered" evidence="1">
    <location>
        <begin position="551"/>
        <end position="594"/>
    </location>
</feature>
<sequence>MVQARNEELGHLYNSNGQSPCTMTRAMSTPCSTSDLQIGRAISARDDISSPAPSACTCNNVFFNMWSACLLTEGNTTLPLFNAWGAQCRTDSLNVTDGYSSKNNVEIPEWAFIAVTSDSKFDSATALEIAKPKPKWPTLAIVLPVITAVGTLAIAGIAYLLYRSKSSKKKRWPTEILHWLRPRYVPRVHKVRRANRSSTWSIDRTEEDEFVMVDHDDVGSHKSHSRLPSTETLEVMQASKPEPRGKTTWMNSPLAQQLRRLPDQFPIPFKDRAIQVQTLPPGRRFRVDPSGSSTESTRDSAISDPHSHYGTTEGYAQERPETIFETEEDVGPAARIHDDDEETSLISPEERSENHVFLITNRGGDFTLESGSSNTNSRSSHFVKVVPPTPTDSSRNSNIRPIIPPSQLAGPSRRPVFPPPPKQPAPLPPLSPPRIPPQLQRPSQETLRGSEAAPPIHVQAHPPPSNTPPAVLRRTPSPIPPDLPSTSHIPRQLSNDEGDPTKRNVLPARPMGARLPSSPRHINRQLSLDSEIDNLSQPVLSESEFRRYQLSPPPQIATPAPHRRGYSEDDSTSMLLPGTPRLTHGRNPSMESIIPSRGDPLMLFPGSVRAAGYTVALPSESESSVSLYSTTSMPGSSPGAVFPG</sequence>